<keyword evidence="5" id="KW-0804">Transcription</keyword>
<feature type="domain" description="Response regulatory" evidence="8">
    <location>
        <begin position="7"/>
        <end position="121"/>
    </location>
</feature>
<dbReference type="PROSITE" id="PS00675">
    <property type="entry name" value="SIGMA54_INTERACT_1"/>
    <property type="match status" value="1"/>
</dbReference>
<dbReference type="GO" id="GO:0005524">
    <property type="term" value="F:ATP binding"/>
    <property type="evidence" value="ECO:0007669"/>
    <property type="project" value="UniProtKB-KW"/>
</dbReference>
<reference evidence="9" key="1">
    <citation type="submission" date="2024-07" db="EMBL/GenBank/DDBJ databases">
        <authorList>
            <person name="Biller S.J."/>
        </authorList>
    </citation>
    <scope>NUCLEOTIDE SEQUENCE</scope>
    <source>
        <strain evidence="9">WC2416</strain>
    </source>
</reference>
<keyword evidence="1" id="KW-0547">Nucleotide-binding</keyword>
<evidence type="ECO:0000256" key="6">
    <source>
        <dbReference type="PROSITE-ProRule" id="PRU00169"/>
    </source>
</evidence>
<dbReference type="InterPro" id="IPR058031">
    <property type="entry name" value="AAA_lid_NorR"/>
</dbReference>
<dbReference type="SUPFAM" id="SSF52540">
    <property type="entry name" value="P-loop containing nucleoside triphosphate hydrolases"/>
    <property type="match status" value="1"/>
</dbReference>
<evidence type="ECO:0000256" key="5">
    <source>
        <dbReference type="ARBA" id="ARBA00023163"/>
    </source>
</evidence>
<feature type="modified residue" description="4-aspartylphosphate" evidence="6">
    <location>
        <position position="56"/>
    </location>
</feature>
<dbReference type="FunFam" id="3.40.50.300:FF:000006">
    <property type="entry name" value="DNA-binding transcriptional regulator NtrC"/>
    <property type="match status" value="1"/>
</dbReference>
<keyword evidence="2" id="KW-0067">ATP-binding</keyword>
<dbReference type="PROSITE" id="PS50045">
    <property type="entry name" value="SIGMA54_INTERACT_4"/>
    <property type="match status" value="1"/>
</dbReference>
<evidence type="ECO:0000256" key="2">
    <source>
        <dbReference type="ARBA" id="ARBA00022840"/>
    </source>
</evidence>
<dbReference type="InterPro" id="IPR002197">
    <property type="entry name" value="HTH_Fis"/>
</dbReference>
<dbReference type="Gene3D" id="1.10.8.60">
    <property type="match status" value="1"/>
</dbReference>
<dbReference type="Pfam" id="PF00072">
    <property type="entry name" value="Response_reg"/>
    <property type="match status" value="1"/>
</dbReference>
<dbReference type="InterPro" id="IPR027417">
    <property type="entry name" value="P-loop_NTPase"/>
</dbReference>
<dbReference type="InterPro" id="IPR025943">
    <property type="entry name" value="Sigma_54_int_dom_ATP-bd_2"/>
</dbReference>
<dbReference type="AlphaFoldDB" id="A0AB39WB12"/>
<dbReference type="InterPro" id="IPR009057">
    <property type="entry name" value="Homeodomain-like_sf"/>
</dbReference>
<dbReference type="InterPro" id="IPR003593">
    <property type="entry name" value="AAA+_ATPase"/>
</dbReference>
<dbReference type="Gene3D" id="3.40.50.2300">
    <property type="match status" value="1"/>
</dbReference>
<feature type="domain" description="Sigma-54 factor interaction" evidence="7">
    <location>
        <begin position="148"/>
        <end position="377"/>
    </location>
</feature>
<dbReference type="InterPro" id="IPR001789">
    <property type="entry name" value="Sig_transdc_resp-reg_receiver"/>
</dbReference>
<dbReference type="PROSITE" id="PS50110">
    <property type="entry name" value="RESPONSE_REGULATORY"/>
    <property type="match status" value="1"/>
</dbReference>
<dbReference type="EMBL" id="CP165626">
    <property type="protein sequence ID" value="XDU98205.1"/>
    <property type="molecule type" value="Genomic_DNA"/>
</dbReference>
<dbReference type="Gene3D" id="3.40.50.300">
    <property type="entry name" value="P-loop containing nucleotide triphosphate hydrolases"/>
    <property type="match status" value="1"/>
</dbReference>
<protein>
    <submittedName>
        <fullName evidence="9">Sigma-54-dependent transcriptional regulator</fullName>
    </submittedName>
</protein>
<evidence type="ECO:0000256" key="3">
    <source>
        <dbReference type="ARBA" id="ARBA00023015"/>
    </source>
</evidence>
<dbReference type="Pfam" id="PF02954">
    <property type="entry name" value="HTH_8"/>
    <property type="match status" value="1"/>
</dbReference>
<evidence type="ECO:0000256" key="1">
    <source>
        <dbReference type="ARBA" id="ARBA00022741"/>
    </source>
</evidence>
<evidence type="ECO:0000259" key="7">
    <source>
        <dbReference type="PROSITE" id="PS50045"/>
    </source>
</evidence>
<dbReference type="InterPro" id="IPR011006">
    <property type="entry name" value="CheY-like_superfamily"/>
</dbReference>
<dbReference type="InterPro" id="IPR025944">
    <property type="entry name" value="Sigma_54_int_dom_CS"/>
</dbReference>
<dbReference type="InterPro" id="IPR025662">
    <property type="entry name" value="Sigma_54_int_dom_ATP-bd_1"/>
</dbReference>
<organism evidence="9">
    <name type="scientific">Flavobacterium sp. WC2416</name>
    <dbReference type="NCBI Taxonomy" id="3234141"/>
    <lineage>
        <taxon>Bacteria</taxon>
        <taxon>Pseudomonadati</taxon>
        <taxon>Bacteroidota</taxon>
        <taxon>Flavobacteriia</taxon>
        <taxon>Flavobacteriales</taxon>
        <taxon>Flavobacteriaceae</taxon>
        <taxon>Flavobacterium</taxon>
    </lineage>
</organism>
<evidence type="ECO:0000313" key="9">
    <source>
        <dbReference type="EMBL" id="XDU98205.1"/>
    </source>
</evidence>
<dbReference type="GO" id="GO:0000160">
    <property type="term" value="P:phosphorelay signal transduction system"/>
    <property type="evidence" value="ECO:0007669"/>
    <property type="project" value="InterPro"/>
</dbReference>
<dbReference type="PANTHER" id="PTHR32071">
    <property type="entry name" value="TRANSCRIPTIONAL REGULATORY PROTEIN"/>
    <property type="match status" value="1"/>
</dbReference>
<dbReference type="PROSITE" id="PS00676">
    <property type="entry name" value="SIGMA54_INTERACT_2"/>
    <property type="match status" value="1"/>
</dbReference>
<dbReference type="GO" id="GO:0006355">
    <property type="term" value="P:regulation of DNA-templated transcription"/>
    <property type="evidence" value="ECO:0007669"/>
    <property type="project" value="InterPro"/>
</dbReference>
<keyword evidence="3" id="KW-0805">Transcription regulation</keyword>
<dbReference type="SMART" id="SM00382">
    <property type="entry name" value="AAA"/>
    <property type="match status" value="1"/>
</dbReference>
<gene>
    <name evidence="9" type="ORF">AB3G39_13595</name>
</gene>
<evidence type="ECO:0000256" key="4">
    <source>
        <dbReference type="ARBA" id="ARBA00023125"/>
    </source>
</evidence>
<dbReference type="RefSeq" id="WP_369765468.1">
    <property type="nucleotide sequence ID" value="NZ_CP165626.1"/>
</dbReference>
<keyword evidence="6" id="KW-0597">Phosphoprotein</keyword>
<dbReference type="Pfam" id="PF00158">
    <property type="entry name" value="Sigma54_activat"/>
    <property type="match status" value="1"/>
</dbReference>
<proteinExistence type="predicted"/>
<dbReference type="PANTHER" id="PTHR32071:SF57">
    <property type="entry name" value="C4-DICARBOXYLATE TRANSPORT TRANSCRIPTIONAL REGULATORY PROTEIN DCTD"/>
    <property type="match status" value="1"/>
</dbReference>
<dbReference type="Pfam" id="PF25601">
    <property type="entry name" value="AAA_lid_14"/>
    <property type="match status" value="1"/>
</dbReference>
<sequence>MKLKKENILIVDDNYDMLELLHRNLKAQNFHTYKASSVTEAIEILKLSTIDLLITDLQMPGINGIELIKYVREHFPLIPKLVITGFPSVDSAVEAVKSGAIDYLAKPFTNEELKKAVQNLIDSKEKINNSIAVVKSLSVDTNMEYAGIVGQSQQIVELIDLIQRVKDNRATILIQGESGTGKELVARAIHYKGIFSSKPFIAVNCGAIPENLMESELFGYVKGAFTGANETRGGFFQAADGGTIFLDEIGTAPLNVQTRLLRVLQEKEVCMIGSQKAQKVELRIITATNNDLYEMSNNGSFREDLYYRLNVVNIETPPLRLRKDDIKLLLTTFLTKYGNEYNKPNITISDKVIKVLLRHSWPGNVRELENVVQRMIIMSNEQIEVSDVPEYLKYPMPFEKEELKSLKDIEKAHILKVLLAVDNNKTRAAEILQIDRKTLRQKLDN</sequence>
<dbReference type="InterPro" id="IPR002078">
    <property type="entry name" value="Sigma_54_int"/>
</dbReference>
<dbReference type="Gene3D" id="1.10.10.60">
    <property type="entry name" value="Homeodomain-like"/>
    <property type="match status" value="1"/>
</dbReference>
<evidence type="ECO:0000259" key="8">
    <source>
        <dbReference type="PROSITE" id="PS50110"/>
    </source>
</evidence>
<dbReference type="SMART" id="SM00448">
    <property type="entry name" value="REC"/>
    <property type="match status" value="1"/>
</dbReference>
<dbReference type="CDD" id="cd00009">
    <property type="entry name" value="AAA"/>
    <property type="match status" value="1"/>
</dbReference>
<dbReference type="SUPFAM" id="SSF46689">
    <property type="entry name" value="Homeodomain-like"/>
    <property type="match status" value="1"/>
</dbReference>
<dbReference type="PROSITE" id="PS00688">
    <property type="entry name" value="SIGMA54_INTERACT_3"/>
    <property type="match status" value="1"/>
</dbReference>
<keyword evidence="4" id="KW-0238">DNA-binding</keyword>
<dbReference type="SUPFAM" id="SSF52172">
    <property type="entry name" value="CheY-like"/>
    <property type="match status" value="1"/>
</dbReference>
<dbReference type="GO" id="GO:0043565">
    <property type="term" value="F:sequence-specific DNA binding"/>
    <property type="evidence" value="ECO:0007669"/>
    <property type="project" value="InterPro"/>
</dbReference>
<name>A0AB39WB12_9FLAO</name>
<accession>A0AB39WB12</accession>